<accession>A0A2W5VM47</accession>
<proteinExistence type="predicted"/>
<dbReference type="GO" id="GO:0003700">
    <property type="term" value="F:DNA-binding transcription factor activity"/>
    <property type="evidence" value="ECO:0007669"/>
    <property type="project" value="TreeGrafter"/>
</dbReference>
<dbReference type="Gene3D" id="1.10.357.10">
    <property type="entry name" value="Tetracycline Repressor, domain 2"/>
    <property type="match status" value="1"/>
</dbReference>
<evidence type="ECO:0000313" key="7">
    <source>
        <dbReference type="Proteomes" id="UP000249061"/>
    </source>
</evidence>
<dbReference type="Pfam" id="PF00440">
    <property type="entry name" value="TetR_N"/>
    <property type="match status" value="1"/>
</dbReference>
<dbReference type="AlphaFoldDB" id="A0A2W5VM47"/>
<name>A0A2W5VM47_9BACT</name>
<dbReference type="PRINTS" id="PR00455">
    <property type="entry name" value="HTHTETR"/>
</dbReference>
<dbReference type="GO" id="GO:0000976">
    <property type="term" value="F:transcription cis-regulatory region binding"/>
    <property type="evidence" value="ECO:0007669"/>
    <property type="project" value="TreeGrafter"/>
</dbReference>
<dbReference type="PROSITE" id="PS50977">
    <property type="entry name" value="HTH_TETR_2"/>
    <property type="match status" value="1"/>
</dbReference>
<evidence type="ECO:0000313" key="6">
    <source>
        <dbReference type="EMBL" id="PZR11451.1"/>
    </source>
</evidence>
<feature type="DNA-binding region" description="H-T-H motif" evidence="4">
    <location>
        <begin position="34"/>
        <end position="53"/>
    </location>
</feature>
<gene>
    <name evidence="6" type="ORF">DI536_17650</name>
</gene>
<keyword evidence="3" id="KW-0804">Transcription</keyword>
<evidence type="ECO:0000259" key="5">
    <source>
        <dbReference type="PROSITE" id="PS50977"/>
    </source>
</evidence>
<comment type="caution">
    <text evidence="6">The sequence shown here is derived from an EMBL/GenBank/DDBJ whole genome shotgun (WGS) entry which is preliminary data.</text>
</comment>
<dbReference type="PANTHER" id="PTHR30055:SF234">
    <property type="entry name" value="HTH-TYPE TRANSCRIPTIONAL REGULATOR BETI"/>
    <property type="match status" value="1"/>
</dbReference>
<dbReference type="SUPFAM" id="SSF46689">
    <property type="entry name" value="Homeodomain-like"/>
    <property type="match status" value="1"/>
</dbReference>
<dbReference type="InterPro" id="IPR009057">
    <property type="entry name" value="Homeodomain-like_sf"/>
</dbReference>
<dbReference type="PANTHER" id="PTHR30055">
    <property type="entry name" value="HTH-TYPE TRANSCRIPTIONAL REGULATOR RUTR"/>
    <property type="match status" value="1"/>
</dbReference>
<protein>
    <recommendedName>
        <fullName evidence="5">HTH tetR-type domain-containing protein</fullName>
    </recommendedName>
</protein>
<evidence type="ECO:0000256" key="2">
    <source>
        <dbReference type="ARBA" id="ARBA00023125"/>
    </source>
</evidence>
<dbReference type="EMBL" id="QFQP01000014">
    <property type="protein sequence ID" value="PZR11451.1"/>
    <property type="molecule type" value="Genomic_DNA"/>
</dbReference>
<keyword evidence="1" id="KW-0805">Transcription regulation</keyword>
<evidence type="ECO:0000256" key="1">
    <source>
        <dbReference type="ARBA" id="ARBA00023015"/>
    </source>
</evidence>
<evidence type="ECO:0000256" key="4">
    <source>
        <dbReference type="PROSITE-ProRule" id="PRU00335"/>
    </source>
</evidence>
<sequence>MPRPRYENLEAEKKQRLLNAAMTEFGAHGYELASINRILDEAGFSKGSFYYYFDDKLDLAATTLLHAGGPLMHLGEIRAPGSIAEFWDELRRTSYYRLKNLETKRLEFDCLSRLGAAMAKNPELMARVMPVFGPARTKMMEFLQQGQQLGALRADLPIATYVAMLEAAKTSAFSTMFPEDRTLSDAELESFTDFMLDLAQRIGAPPKGPTS</sequence>
<dbReference type="SUPFAM" id="SSF48498">
    <property type="entry name" value="Tetracyclin repressor-like, C-terminal domain"/>
    <property type="match status" value="1"/>
</dbReference>
<dbReference type="InterPro" id="IPR036271">
    <property type="entry name" value="Tet_transcr_reg_TetR-rel_C_sf"/>
</dbReference>
<dbReference type="InterPro" id="IPR001647">
    <property type="entry name" value="HTH_TetR"/>
</dbReference>
<dbReference type="Proteomes" id="UP000249061">
    <property type="component" value="Unassembled WGS sequence"/>
</dbReference>
<feature type="domain" description="HTH tetR-type" evidence="5">
    <location>
        <begin position="11"/>
        <end position="71"/>
    </location>
</feature>
<keyword evidence="2 4" id="KW-0238">DNA-binding</keyword>
<evidence type="ECO:0000256" key="3">
    <source>
        <dbReference type="ARBA" id="ARBA00023163"/>
    </source>
</evidence>
<reference evidence="6 7" key="1">
    <citation type="submission" date="2017-08" db="EMBL/GenBank/DDBJ databases">
        <title>Infants hospitalized years apart are colonized by the same room-sourced microbial strains.</title>
        <authorList>
            <person name="Brooks B."/>
            <person name="Olm M.R."/>
            <person name="Firek B.A."/>
            <person name="Baker R."/>
            <person name="Thomas B.C."/>
            <person name="Morowitz M.J."/>
            <person name="Banfield J.F."/>
        </authorList>
    </citation>
    <scope>NUCLEOTIDE SEQUENCE [LARGE SCALE GENOMIC DNA]</scope>
    <source>
        <strain evidence="6">S2_003_000_R2_14</strain>
    </source>
</reference>
<organism evidence="6 7">
    <name type="scientific">Archangium gephyra</name>
    <dbReference type="NCBI Taxonomy" id="48"/>
    <lineage>
        <taxon>Bacteria</taxon>
        <taxon>Pseudomonadati</taxon>
        <taxon>Myxococcota</taxon>
        <taxon>Myxococcia</taxon>
        <taxon>Myxococcales</taxon>
        <taxon>Cystobacterineae</taxon>
        <taxon>Archangiaceae</taxon>
        <taxon>Archangium</taxon>
    </lineage>
</organism>
<dbReference type="InterPro" id="IPR050109">
    <property type="entry name" value="HTH-type_TetR-like_transc_reg"/>
</dbReference>